<keyword evidence="4" id="KW-0479">Metal-binding</keyword>
<proteinExistence type="inferred from homology"/>
<dbReference type="PANTHER" id="PTHR43668">
    <property type="entry name" value="ALLANTOINASE"/>
    <property type="match status" value="1"/>
</dbReference>
<protein>
    <submittedName>
        <fullName evidence="7">Dihydroorotase</fullName>
    </submittedName>
</protein>
<dbReference type="SUPFAM" id="SSF51338">
    <property type="entry name" value="Composite domain of metallo-dependent hydrolases"/>
    <property type="match status" value="2"/>
</dbReference>
<dbReference type="InterPro" id="IPR050138">
    <property type="entry name" value="DHOase/Allantoinase_Hydrolase"/>
</dbReference>
<dbReference type="GO" id="GO:0005737">
    <property type="term" value="C:cytoplasm"/>
    <property type="evidence" value="ECO:0007669"/>
    <property type="project" value="TreeGrafter"/>
</dbReference>
<dbReference type="InterPro" id="IPR002195">
    <property type="entry name" value="Dihydroorotase_CS"/>
</dbReference>
<gene>
    <name evidence="7" type="ORF">COX83_01360</name>
</gene>
<dbReference type="InterPro" id="IPR006680">
    <property type="entry name" value="Amidohydro-rel"/>
</dbReference>
<accession>A0A2M7V4W3</accession>
<comment type="function">
    <text evidence="2">Catalyzes the reversible cyclization of carbamoyl aspartate to dihydroorotate.</text>
</comment>
<dbReference type="SUPFAM" id="SSF51556">
    <property type="entry name" value="Metallo-dependent hydrolases"/>
    <property type="match status" value="1"/>
</dbReference>
<name>A0A2M7V4W3_9BACT</name>
<reference evidence="8" key="1">
    <citation type="submission" date="2017-09" db="EMBL/GenBank/DDBJ databases">
        <title>Depth-based differentiation of microbial function through sediment-hosted aquifers and enrichment of novel symbionts in the deep terrestrial subsurface.</title>
        <authorList>
            <person name="Probst A.J."/>
            <person name="Ladd B."/>
            <person name="Jarett J.K."/>
            <person name="Geller-Mcgrath D.E."/>
            <person name="Sieber C.M.K."/>
            <person name="Emerson J.B."/>
            <person name="Anantharaman K."/>
            <person name="Thomas B.C."/>
            <person name="Malmstrom R."/>
            <person name="Stieglmeier M."/>
            <person name="Klingl A."/>
            <person name="Woyke T."/>
            <person name="Ryan C.M."/>
            <person name="Banfield J.F."/>
        </authorList>
    </citation>
    <scope>NUCLEOTIDE SEQUENCE [LARGE SCALE GENOMIC DNA]</scope>
</reference>
<evidence type="ECO:0000259" key="6">
    <source>
        <dbReference type="Pfam" id="PF01979"/>
    </source>
</evidence>
<dbReference type="EMBL" id="PFPI01000018">
    <property type="protein sequence ID" value="PIZ93619.1"/>
    <property type="molecule type" value="Genomic_DNA"/>
</dbReference>
<evidence type="ECO:0000313" key="7">
    <source>
        <dbReference type="EMBL" id="PIZ93619.1"/>
    </source>
</evidence>
<comment type="cofactor">
    <cofactor evidence="1">
        <name>Zn(2+)</name>
        <dbReference type="ChEBI" id="CHEBI:29105"/>
    </cofactor>
</comment>
<sequence>MVVHISNSPVTIVKRNSNMMTSSNIVIHNMKIRTWDNQYIDLPLPDTYGAQKNIVALPGLIDPHVHFRIPGTEEKEDWKTGSKAAIAGGYTSVFDMPNNTPPCINKTTLQEKTTLIERMLDEVHSPLAFKLWIGATKENIEKIPELKKDIIGIKVFMGASTGTLLMDNPEMQKALFKMAGEHNIVIGTHAEDEEELKKGKEKYPETTDVHDHSKIRDRNAAIKAVSHAITLAKKYHTKLYLLHVSTAEEVALIRQAKNDGITVYAEVTPHHLFLSEKDYDTLGTKAQMNPPLRTEEDQKALWQEILDGTIDTIGTDHAPHTLEQKALPYGQAPSGVPGIETALSLMIDAYNKGTITLERIVDIMHTNSTKIFSYIPKETWIIVDLDLIKTVRDQDMYTKCGWSPFAGRELKGWPLGVVINNIYYPSHT</sequence>
<dbReference type="PROSITE" id="PS00482">
    <property type="entry name" value="DIHYDROOROTASE_1"/>
    <property type="match status" value="1"/>
</dbReference>
<evidence type="ECO:0000256" key="5">
    <source>
        <dbReference type="ARBA" id="ARBA00022801"/>
    </source>
</evidence>
<dbReference type="GO" id="GO:0046872">
    <property type="term" value="F:metal ion binding"/>
    <property type="evidence" value="ECO:0007669"/>
    <property type="project" value="UniProtKB-KW"/>
</dbReference>
<dbReference type="Gene3D" id="3.20.20.140">
    <property type="entry name" value="Metal-dependent hydrolases"/>
    <property type="match status" value="1"/>
</dbReference>
<dbReference type="PANTHER" id="PTHR43668:SF4">
    <property type="entry name" value="ALLANTOINASE"/>
    <property type="match status" value="1"/>
</dbReference>
<keyword evidence="5" id="KW-0378">Hydrolase</keyword>
<dbReference type="InterPro" id="IPR032466">
    <property type="entry name" value="Metal_Hydrolase"/>
</dbReference>
<dbReference type="GO" id="GO:0004038">
    <property type="term" value="F:allantoinase activity"/>
    <property type="evidence" value="ECO:0007669"/>
    <property type="project" value="TreeGrafter"/>
</dbReference>
<comment type="caution">
    <text evidence="7">The sequence shown here is derived from an EMBL/GenBank/DDBJ whole genome shotgun (WGS) entry which is preliminary data.</text>
</comment>
<evidence type="ECO:0000256" key="2">
    <source>
        <dbReference type="ARBA" id="ARBA00002368"/>
    </source>
</evidence>
<evidence type="ECO:0000256" key="1">
    <source>
        <dbReference type="ARBA" id="ARBA00001947"/>
    </source>
</evidence>
<dbReference type="InterPro" id="IPR011059">
    <property type="entry name" value="Metal-dep_hydrolase_composite"/>
</dbReference>
<evidence type="ECO:0000256" key="3">
    <source>
        <dbReference type="ARBA" id="ARBA00010286"/>
    </source>
</evidence>
<comment type="similarity">
    <text evidence="3">Belongs to the metallo-dependent hydrolases superfamily. DHOase family. Class I DHOase subfamily.</text>
</comment>
<feature type="domain" description="Amidohydrolase-related" evidence="6">
    <location>
        <begin position="56"/>
        <end position="370"/>
    </location>
</feature>
<dbReference type="AlphaFoldDB" id="A0A2M7V4W3"/>
<evidence type="ECO:0000256" key="4">
    <source>
        <dbReference type="ARBA" id="ARBA00022723"/>
    </source>
</evidence>
<dbReference type="Pfam" id="PF01979">
    <property type="entry name" value="Amidohydro_1"/>
    <property type="match status" value="1"/>
</dbReference>
<dbReference type="Proteomes" id="UP000230078">
    <property type="component" value="Unassembled WGS sequence"/>
</dbReference>
<dbReference type="GO" id="GO:0006145">
    <property type="term" value="P:purine nucleobase catabolic process"/>
    <property type="evidence" value="ECO:0007669"/>
    <property type="project" value="TreeGrafter"/>
</dbReference>
<organism evidence="7 8">
    <name type="scientific">Candidatus Magasanikbacteria bacterium CG_4_10_14_0_2_um_filter_41_31</name>
    <dbReference type="NCBI Taxonomy" id="1974639"/>
    <lineage>
        <taxon>Bacteria</taxon>
        <taxon>Candidatus Magasanikiibacteriota</taxon>
    </lineage>
</organism>
<dbReference type="PROSITE" id="PS00483">
    <property type="entry name" value="DIHYDROOROTASE_2"/>
    <property type="match status" value="1"/>
</dbReference>
<dbReference type="NCBIfam" id="TIGR00857">
    <property type="entry name" value="pyrC_multi"/>
    <property type="match status" value="1"/>
</dbReference>
<evidence type="ECO:0000313" key="8">
    <source>
        <dbReference type="Proteomes" id="UP000230078"/>
    </source>
</evidence>